<feature type="compositionally biased region" description="Low complexity" evidence="1">
    <location>
        <begin position="840"/>
        <end position="849"/>
    </location>
</feature>
<gene>
    <name evidence="4" type="ORF">ISU07_17860</name>
</gene>
<keyword evidence="2" id="KW-0812">Transmembrane</keyword>
<feature type="compositionally biased region" description="Basic and acidic residues" evidence="1">
    <location>
        <begin position="795"/>
        <end position="804"/>
    </location>
</feature>
<evidence type="ECO:0000256" key="1">
    <source>
        <dbReference type="SAM" id="MobiDB-lite"/>
    </source>
</evidence>
<dbReference type="EMBL" id="JADKPN010000012">
    <property type="protein sequence ID" value="MBF4765001.1"/>
    <property type="molecule type" value="Genomic_DNA"/>
</dbReference>
<dbReference type="InterPro" id="IPR036465">
    <property type="entry name" value="vWFA_dom_sf"/>
</dbReference>
<dbReference type="Pfam" id="PF13519">
    <property type="entry name" value="VWA_2"/>
    <property type="match status" value="1"/>
</dbReference>
<keyword evidence="5" id="KW-1185">Reference proteome</keyword>
<dbReference type="PROSITE" id="PS50234">
    <property type="entry name" value="VWFA"/>
    <property type="match status" value="1"/>
</dbReference>
<feature type="domain" description="VWFA" evidence="3">
    <location>
        <begin position="37"/>
        <end position="197"/>
    </location>
</feature>
<accession>A0A930VG69</accession>
<proteinExistence type="predicted"/>
<evidence type="ECO:0000259" key="3">
    <source>
        <dbReference type="PROSITE" id="PS50234"/>
    </source>
</evidence>
<dbReference type="InterPro" id="IPR002035">
    <property type="entry name" value="VWF_A"/>
</dbReference>
<name>A0A930VG69_9ACTN</name>
<keyword evidence="2" id="KW-1133">Transmembrane helix</keyword>
<sequence length="875" mass="91639">MLVLSCAVTAIAGPASADGTRGFSEIAGCLSRGDHLLVSVVVDESASLQQTDPQAQRVQGIQAAVDSLQQLAQLSPRLDVELALSTFARGYELVVPWQQLSTTTADNLREAAAAQLPQRNSGDATDYRQALLGARAQLDARAESLGDAKACKAILLFTDGALDVDSATSVAQTQLCQPGGILDSIRQDNISLIALALFTPGGGVTPAQRDLLQAMAEGRGSTTTTCGTVPIAATDSQGVYLPASDPAALQFLFARSGAQVAGGSPAPEVTCPGPQCPGGRYALRVDPGVIGARVIVRTSGSLQVSSPAGRAVPLTQDPRPVDGARVSALTRGALTTINLTYDATTTQADTWTITTHGRSIVQTYWFWGASLRQVSRSVAAGQNNEVQLQLVDGQGHALSPEQYDSVTPVIVIGGNPVPASMNDEGAITARYPLGVDHLAPSFLLSATLTARTSPTHHNLGPIHLTGNIAVTLPPAFPTVVPAQLDFGHLTGAGSKSAQVTITGSELGATKVCLKSSEISLPGQTKGVDAVASEHDCVQVPRAAKRTLDLTMTPKVSADGIARGNVVLELQSSDGQTLLSSLPASMEMSRPVDQGKRWEIVVGLLLVALLFPLLLLIGSNYFILGRYSMASGTRTARRPVIVGPDGLRAEDGDRVALEASELHNVAISGIERGVRIRVPGTPITLVARRVLSLRAPRGIAVNNAHTRLFSGTEPHTVASPRYEAPVTLGRVDAVFVSLGSAGANDEPRRGELFVVVPPGVDLADAQERIDSLSRRVDWSALVEELPEAPALTDPSGRMDRDDIDAHASPTREAASTPSWLEDGEPATPATGVRRDPRGRRGTSSGTATPTPAVPTSPPPEPPDDRPRLPDFLRDED</sequence>
<dbReference type="CDD" id="cd00198">
    <property type="entry name" value="vWFA"/>
    <property type="match status" value="1"/>
</dbReference>
<feature type="compositionally biased region" description="Basic and acidic residues" evidence="1">
    <location>
        <begin position="861"/>
        <end position="875"/>
    </location>
</feature>
<evidence type="ECO:0000313" key="5">
    <source>
        <dbReference type="Proteomes" id="UP000640489"/>
    </source>
</evidence>
<keyword evidence="2" id="KW-0472">Membrane</keyword>
<organism evidence="4 5">
    <name type="scientific">Nocardioides islandensis</name>
    <dbReference type="NCBI Taxonomy" id="433663"/>
    <lineage>
        <taxon>Bacteria</taxon>
        <taxon>Bacillati</taxon>
        <taxon>Actinomycetota</taxon>
        <taxon>Actinomycetes</taxon>
        <taxon>Propionibacteriales</taxon>
        <taxon>Nocardioidaceae</taxon>
        <taxon>Nocardioides</taxon>
    </lineage>
</organism>
<dbReference type="Proteomes" id="UP000640489">
    <property type="component" value="Unassembled WGS sequence"/>
</dbReference>
<evidence type="ECO:0000256" key="2">
    <source>
        <dbReference type="SAM" id="Phobius"/>
    </source>
</evidence>
<feature type="compositionally biased region" description="Pro residues" evidence="1">
    <location>
        <begin position="850"/>
        <end position="859"/>
    </location>
</feature>
<evidence type="ECO:0000313" key="4">
    <source>
        <dbReference type="EMBL" id="MBF4765001.1"/>
    </source>
</evidence>
<feature type="transmembrane region" description="Helical" evidence="2">
    <location>
        <begin position="599"/>
        <end position="623"/>
    </location>
</feature>
<dbReference type="SUPFAM" id="SSF53300">
    <property type="entry name" value="vWA-like"/>
    <property type="match status" value="1"/>
</dbReference>
<dbReference type="RefSeq" id="WP_194708186.1">
    <property type="nucleotide sequence ID" value="NZ_JADKPN010000012.1"/>
</dbReference>
<comment type="caution">
    <text evidence="4">The sequence shown here is derived from an EMBL/GenBank/DDBJ whole genome shotgun (WGS) entry which is preliminary data.</text>
</comment>
<dbReference type="AlphaFoldDB" id="A0A930VG69"/>
<dbReference type="Gene3D" id="3.40.50.410">
    <property type="entry name" value="von Willebrand factor, type A domain"/>
    <property type="match status" value="1"/>
</dbReference>
<protein>
    <submittedName>
        <fullName evidence="4">VWA domain-containing protein</fullName>
    </submittedName>
</protein>
<reference evidence="4" key="1">
    <citation type="submission" date="2020-11" db="EMBL/GenBank/DDBJ databases">
        <title>Nocardioides sp. nov., isolated from Soil of Cynanchum wilfordii Hemsley rhizosphere.</title>
        <authorList>
            <person name="Lee J.-S."/>
            <person name="Suh M.K."/>
            <person name="Kim J.-S."/>
        </authorList>
    </citation>
    <scope>NUCLEOTIDE SEQUENCE</scope>
    <source>
        <strain evidence="4">KCTC 19275</strain>
    </source>
</reference>
<feature type="region of interest" description="Disordered" evidence="1">
    <location>
        <begin position="786"/>
        <end position="875"/>
    </location>
</feature>